<feature type="region of interest" description="Disordered" evidence="2">
    <location>
        <begin position="217"/>
        <end position="263"/>
    </location>
</feature>
<accession>A0A7R9IKC0</accession>
<evidence type="ECO:0000256" key="1">
    <source>
        <dbReference type="SAM" id="Coils"/>
    </source>
</evidence>
<feature type="coiled-coil region" evidence="1">
    <location>
        <begin position="382"/>
        <end position="409"/>
    </location>
</feature>
<evidence type="ECO:0000256" key="2">
    <source>
        <dbReference type="SAM" id="MobiDB-lite"/>
    </source>
</evidence>
<keyword evidence="1" id="KW-0175">Coiled coil</keyword>
<name>A0A7R9IKC0_9NEOP</name>
<organism evidence="3">
    <name type="scientific">Timema tahoe</name>
    <dbReference type="NCBI Taxonomy" id="61484"/>
    <lineage>
        <taxon>Eukaryota</taxon>
        <taxon>Metazoa</taxon>
        <taxon>Ecdysozoa</taxon>
        <taxon>Arthropoda</taxon>
        <taxon>Hexapoda</taxon>
        <taxon>Insecta</taxon>
        <taxon>Pterygota</taxon>
        <taxon>Neoptera</taxon>
        <taxon>Polyneoptera</taxon>
        <taxon>Phasmatodea</taxon>
        <taxon>Timematodea</taxon>
        <taxon>Timematoidea</taxon>
        <taxon>Timematidae</taxon>
        <taxon>Timema</taxon>
    </lineage>
</organism>
<evidence type="ECO:0000313" key="3">
    <source>
        <dbReference type="EMBL" id="CAD7459948.1"/>
    </source>
</evidence>
<feature type="compositionally biased region" description="Basic and acidic residues" evidence="2">
    <location>
        <begin position="236"/>
        <end position="251"/>
    </location>
</feature>
<dbReference type="EMBL" id="OE003267">
    <property type="protein sequence ID" value="CAD7459948.1"/>
    <property type="molecule type" value="Genomic_DNA"/>
</dbReference>
<gene>
    <name evidence="3" type="ORF">TTEB3V08_LOCUS7894</name>
</gene>
<proteinExistence type="predicted"/>
<sequence>MPQAVGGTSPSPFEPLLLCNHAEATIPILWLHGLRRYSRNRLAVDDGEIRVHFRSGALRISEEREGEELRMSGGPKMGSIAPAILKGYLPPEDGLHSPQWFQRCAWEDAQKSSPSVKEERLISYTNPGLSTSQGNLVEPEIFVKEEPFVSDNEQKHYEMAYVDLSAMESSSHDDLSGRTYSSAHIPETYYGVETEPGIGPSDAQQSEHIIEKVVSLAAGSAHGSRRTSTQGSTRQDNVRCSEAKEQDKTSDPTEASSNHAKSRIRVMELTLEQLKKEHEANIREHEANMREHEANMRKHEANMREHEANMREHKMRMSNHKKLTELQVDIIKRKYEMKFTKIKFRYQDLKKKSDCDGKVQKLTIMNLIQKTSTYPLEHQEKRKLHELMVQELQQKLTNSQLEHKILMKKLKELVK</sequence>
<protein>
    <submittedName>
        <fullName evidence="3">Uncharacterized protein</fullName>
    </submittedName>
</protein>
<dbReference type="AlphaFoldDB" id="A0A7R9IKC0"/>
<feature type="compositionally biased region" description="Polar residues" evidence="2">
    <location>
        <begin position="226"/>
        <end position="235"/>
    </location>
</feature>
<reference evidence="3" key="1">
    <citation type="submission" date="2020-11" db="EMBL/GenBank/DDBJ databases">
        <authorList>
            <person name="Tran Van P."/>
        </authorList>
    </citation>
    <scope>NUCLEOTIDE SEQUENCE</scope>
</reference>